<sequence>MKSDDVDARSPERRPTLFDIGRASFSAGVNVLKKIVPGFPENANADEKQDFLEAVVQQRAEMKYLQEQLEKEREKVGSLKRRAEAAEERVHRREQAFLAQSSSLEEANEDIDRLFKEMGEMRELRGRYETRIQSLVEERGNLNKRLKSMQDNRAAQSKISLDPFKDQVDQVSEAAVKSGVESLNDSIDTFIMTLLDEAESVAARHSSSTLPSAVQNHEETDKLISALSQYSRSEEKRGFLLDANLHHGLVSELDKLFFSGDVLPSVMERRLANALLKDMSKHESWSVVQRWRALTATSGANFLGKVIPGSITTYAKSIVILLAWAYRQPLATFEPLGPTAEKRLQGLYDEAARLSLTVRRDILSVRMSIVAPIKTDDGYPPFDTRSAHTPWPDMGTETGDEVIGLYRFGLRKEAERAAPAFIVRPEVTTAVLLRFVAKE</sequence>
<accession>A0AAD7C7T9</accession>
<proteinExistence type="predicted"/>
<name>A0AAD7C7T9_9AGAR</name>
<comment type="caution">
    <text evidence="2">The sequence shown here is derived from an EMBL/GenBank/DDBJ whole genome shotgun (WGS) entry which is preliminary data.</text>
</comment>
<evidence type="ECO:0000256" key="1">
    <source>
        <dbReference type="SAM" id="Coils"/>
    </source>
</evidence>
<dbReference type="AlphaFoldDB" id="A0AAD7C7T9"/>
<protein>
    <submittedName>
        <fullName evidence="2">Uncharacterized protein</fullName>
    </submittedName>
</protein>
<organism evidence="2 3">
    <name type="scientific">Roridomyces roridus</name>
    <dbReference type="NCBI Taxonomy" id="1738132"/>
    <lineage>
        <taxon>Eukaryota</taxon>
        <taxon>Fungi</taxon>
        <taxon>Dikarya</taxon>
        <taxon>Basidiomycota</taxon>
        <taxon>Agaricomycotina</taxon>
        <taxon>Agaricomycetes</taxon>
        <taxon>Agaricomycetidae</taxon>
        <taxon>Agaricales</taxon>
        <taxon>Marasmiineae</taxon>
        <taxon>Mycenaceae</taxon>
        <taxon>Roridomyces</taxon>
    </lineage>
</organism>
<gene>
    <name evidence="2" type="ORF">FB45DRAFT_738189</name>
</gene>
<evidence type="ECO:0000313" key="3">
    <source>
        <dbReference type="Proteomes" id="UP001221142"/>
    </source>
</evidence>
<keyword evidence="3" id="KW-1185">Reference proteome</keyword>
<reference evidence="2" key="1">
    <citation type="submission" date="2023-03" db="EMBL/GenBank/DDBJ databases">
        <title>Massive genome expansion in bonnet fungi (Mycena s.s.) driven by repeated elements and novel gene families across ecological guilds.</title>
        <authorList>
            <consortium name="Lawrence Berkeley National Laboratory"/>
            <person name="Harder C.B."/>
            <person name="Miyauchi S."/>
            <person name="Viragh M."/>
            <person name="Kuo A."/>
            <person name="Thoen E."/>
            <person name="Andreopoulos B."/>
            <person name="Lu D."/>
            <person name="Skrede I."/>
            <person name="Drula E."/>
            <person name="Henrissat B."/>
            <person name="Morin E."/>
            <person name="Kohler A."/>
            <person name="Barry K."/>
            <person name="LaButti K."/>
            <person name="Morin E."/>
            <person name="Salamov A."/>
            <person name="Lipzen A."/>
            <person name="Mereny Z."/>
            <person name="Hegedus B."/>
            <person name="Baldrian P."/>
            <person name="Stursova M."/>
            <person name="Weitz H."/>
            <person name="Taylor A."/>
            <person name="Grigoriev I.V."/>
            <person name="Nagy L.G."/>
            <person name="Martin F."/>
            <person name="Kauserud H."/>
        </authorList>
    </citation>
    <scope>NUCLEOTIDE SEQUENCE</scope>
    <source>
        <strain evidence="2">9284</strain>
    </source>
</reference>
<evidence type="ECO:0000313" key="2">
    <source>
        <dbReference type="EMBL" id="KAJ7641483.1"/>
    </source>
</evidence>
<keyword evidence="1" id="KW-0175">Coiled coil</keyword>
<feature type="coiled-coil region" evidence="1">
    <location>
        <begin position="52"/>
        <end position="152"/>
    </location>
</feature>
<dbReference type="Proteomes" id="UP001221142">
    <property type="component" value="Unassembled WGS sequence"/>
</dbReference>
<dbReference type="EMBL" id="JARKIF010000004">
    <property type="protein sequence ID" value="KAJ7641483.1"/>
    <property type="molecule type" value="Genomic_DNA"/>
</dbReference>